<protein>
    <submittedName>
        <fullName evidence="2">F-box domain-containing protein</fullName>
    </submittedName>
</protein>
<dbReference type="AlphaFoldDB" id="A0A183CAS2"/>
<evidence type="ECO:0000313" key="1">
    <source>
        <dbReference type="Proteomes" id="UP000050741"/>
    </source>
</evidence>
<evidence type="ECO:0000313" key="2">
    <source>
        <dbReference type="WBParaSite" id="GPLIN_000997300"/>
    </source>
</evidence>
<proteinExistence type="predicted"/>
<accession>A0A183CAS2</accession>
<organism evidence="1 2">
    <name type="scientific">Globodera pallida</name>
    <name type="common">Potato cyst nematode worm</name>
    <name type="synonym">Heterodera pallida</name>
    <dbReference type="NCBI Taxonomy" id="36090"/>
    <lineage>
        <taxon>Eukaryota</taxon>
        <taxon>Metazoa</taxon>
        <taxon>Ecdysozoa</taxon>
        <taxon>Nematoda</taxon>
        <taxon>Chromadorea</taxon>
        <taxon>Rhabditida</taxon>
        <taxon>Tylenchina</taxon>
        <taxon>Tylenchomorpha</taxon>
        <taxon>Tylenchoidea</taxon>
        <taxon>Heteroderidae</taxon>
        <taxon>Heteroderinae</taxon>
        <taxon>Globodera</taxon>
    </lineage>
</organism>
<sequence>MDVHLLLVRSRRRLPVELLAELCDCVPHHRLGLAKLVTSYSSCPQIELLELRELFEQIEQSELLEQCELFE</sequence>
<dbReference type="Proteomes" id="UP000050741">
    <property type="component" value="Unassembled WGS sequence"/>
</dbReference>
<name>A0A183CAS2_GLOPA</name>
<dbReference type="WBParaSite" id="GPLIN_000997300">
    <property type="protein sequence ID" value="GPLIN_000997300"/>
    <property type="gene ID" value="GPLIN_000997300"/>
</dbReference>
<reference evidence="1" key="1">
    <citation type="submission" date="2013-12" db="EMBL/GenBank/DDBJ databases">
        <authorList>
            <person name="Aslett M."/>
        </authorList>
    </citation>
    <scope>NUCLEOTIDE SEQUENCE [LARGE SCALE GENOMIC DNA]</scope>
    <source>
        <strain evidence="1">Lindley</strain>
    </source>
</reference>
<keyword evidence="1" id="KW-1185">Reference proteome</keyword>
<reference evidence="2" key="3">
    <citation type="submission" date="2016-06" db="UniProtKB">
        <authorList>
            <consortium name="WormBaseParasite"/>
        </authorList>
    </citation>
    <scope>IDENTIFICATION</scope>
</reference>
<reference evidence="1" key="2">
    <citation type="submission" date="2014-05" db="EMBL/GenBank/DDBJ databases">
        <title>The genome and life-stage specific transcriptomes of Globodera pallida elucidate key aspects of plant parasitism by a cyst nematode.</title>
        <authorList>
            <person name="Cotton J.A."/>
            <person name="Lilley C.J."/>
            <person name="Jones L.M."/>
            <person name="Kikuchi T."/>
            <person name="Reid A.J."/>
            <person name="Thorpe P."/>
            <person name="Tsai I.J."/>
            <person name="Beasley H."/>
            <person name="Blok V."/>
            <person name="Cock P.J.A."/>
            <person name="Van den Akker S.E."/>
            <person name="Holroyd N."/>
            <person name="Hunt M."/>
            <person name="Mantelin S."/>
            <person name="Naghra H."/>
            <person name="Pain A."/>
            <person name="Palomares-Rius J.E."/>
            <person name="Zarowiecki M."/>
            <person name="Berriman M."/>
            <person name="Jones J.T."/>
            <person name="Urwin P.E."/>
        </authorList>
    </citation>
    <scope>NUCLEOTIDE SEQUENCE [LARGE SCALE GENOMIC DNA]</scope>
    <source>
        <strain evidence="1">Lindley</strain>
    </source>
</reference>